<proteinExistence type="predicted"/>
<feature type="non-terminal residue" evidence="2">
    <location>
        <position position="1"/>
    </location>
</feature>
<name>A0AA88HEX7_ARTSF</name>
<dbReference type="PANTHER" id="PTHR46830:SF1">
    <property type="entry name" value="ALPHA-1,4-N-ACETYLGLUCOSAMINYLTRANSFERASE"/>
    <property type="match status" value="1"/>
</dbReference>
<feature type="signal peptide" evidence="1">
    <location>
        <begin position="1"/>
        <end position="26"/>
    </location>
</feature>
<gene>
    <name evidence="2" type="ORF">QYM36_017505</name>
</gene>
<reference evidence="2" key="1">
    <citation type="submission" date="2023-07" db="EMBL/GenBank/DDBJ databases">
        <title>Chromosome-level genome assembly of Artemia franciscana.</title>
        <authorList>
            <person name="Jo E."/>
        </authorList>
    </citation>
    <scope>NUCLEOTIDE SEQUENCE</scope>
    <source>
        <tissue evidence="2">Whole body</tissue>
    </source>
</reference>
<evidence type="ECO:0000256" key="1">
    <source>
        <dbReference type="SAM" id="SignalP"/>
    </source>
</evidence>
<keyword evidence="1" id="KW-0732">Signal</keyword>
<evidence type="ECO:0000313" key="3">
    <source>
        <dbReference type="Proteomes" id="UP001187531"/>
    </source>
</evidence>
<protein>
    <submittedName>
        <fullName evidence="2">Uncharacterized protein</fullName>
    </submittedName>
</protein>
<dbReference type="PANTHER" id="PTHR46830">
    <property type="entry name" value="TRANSFERASE, PUTATIVE-RELATED"/>
    <property type="match status" value="1"/>
</dbReference>
<accession>A0AA88HEX7</accession>
<evidence type="ECO:0000313" key="2">
    <source>
        <dbReference type="EMBL" id="KAK2704207.1"/>
    </source>
</evidence>
<sequence>MRKRVRRRVWLGPIFILFSLLVIQRSIRKSTNKASAQEKYHYRVKEQDSSTNSSIIKDIIFDGNKFKNDTPTESYLVPNIVHYIRWNKAEYSFTDYICFRSAYINHSPQYFHVYTNMNFSGKWWERINEEKDWSSRIKIFWLEPPSEIFSQELSK</sequence>
<keyword evidence="3" id="KW-1185">Reference proteome</keyword>
<comment type="caution">
    <text evidence="2">The sequence shown here is derived from an EMBL/GenBank/DDBJ whole genome shotgun (WGS) entry which is preliminary data.</text>
</comment>
<organism evidence="2 3">
    <name type="scientific">Artemia franciscana</name>
    <name type="common">Brine shrimp</name>
    <name type="synonym">Artemia sanfranciscana</name>
    <dbReference type="NCBI Taxonomy" id="6661"/>
    <lineage>
        <taxon>Eukaryota</taxon>
        <taxon>Metazoa</taxon>
        <taxon>Ecdysozoa</taxon>
        <taxon>Arthropoda</taxon>
        <taxon>Crustacea</taxon>
        <taxon>Branchiopoda</taxon>
        <taxon>Anostraca</taxon>
        <taxon>Artemiidae</taxon>
        <taxon>Artemia</taxon>
    </lineage>
</organism>
<dbReference type="AlphaFoldDB" id="A0AA88HEX7"/>
<dbReference type="EMBL" id="JAVRJZ010000029">
    <property type="protein sequence ID" value="KAK2704207.1"/>
    <property type="molecule type" value="Genomic_DNA"/>
</dbReference>
<dbReference type="Proteomes" id="UP001187531">
    <property type="component" value="Unassembled WGS sequence"/>
</dbReference>
<feature type="chain" id="PRO_5041737742" evidence="1">
    <location>
        <begin position="27"/>
        <end position="155"/>
    </location>
</feature>